<feature type="compositionally biased region" description="Low complexity" evidence="1">
    <location>
        <begin position="9"/>
        <end position="18"/>
    </location>
</feature>
<accession>D8LVI1</accession>
<feature type="compositionally biased region" description="Acidic residues" evidence="1">
    <location>
        <begin position="19"/>
        <end position="29"/>
    </location>
</feature>
<sequence length="118" mass="13497">MYSSDEEQSSVVESNEYSDSADEEVSIPEEEWVREEEELDQSIAAAGDIVNNSVALNEQYDEAILSIREMMQEEKYSEARGMCLNLLSGDLKYRCVNAEFWKLYANAEKERIVALPDI</sequence>
<dbReference type="Proteomes" id="UP000008312">
    <property type="component" value="Unassembled WGS sequence"/>
</dbReference>
<name>D8LVI1_BLAHO</name>
<dbReference type="InParanoid" id="D8LVI1"/>
<reference evidence="2" key="1">
    <citation type="submission" date="2010-02" db="EMBL/GenBank/DDBJ databases">
        <title>Sequencing and annotation of the Blastocystis hominis genome.</title>
        <authorList>
            <person name="Wincker P."/>
        </authorList>
    </citation>
    <scope>NUCLEOTIDE SEQUENCE</scope>
    <source>
        <strain evidence="2">Singapore isolate B</strain>
    </source>
</reference>
<dbReference type="RefSeq" id="XP_012893868.1">
    <property type="nucleotide sequence ID" value="XM_013038414.1"/>
</dbReference>
<dbReference type="AlphaFoldDB" id="D8LVI1"/>
<gene>
    <name evidence="2" type="ORF">GSBLH_T00000234001</name>
</gene>
<organism evidence="2">
    <name type="scientific">Blastocystis hominis</name>
    <dbReference type="NCBI Taxonomy" id="12968"/>
    <lineage>
        <taxon>Eukaryota</taxon>
        <taxon>Sar</taxon>
        <taxon>Stramenopiles</taxon>
        <taxon>Bigyra</taxon>
        <taxon>Opalozoa</taxon>
        <taxon>Opalinata</taxon>
        <taxon>Blastocystidae</taxon>
        <taxon>Blastocystis</taxon>
    </lineage>
</organism>
<dbReference type="EMBL" id="FN668638">
    <property type="protein sequence ID" value="CBK19820.2"/>
    <property type="molecule type" value="Genomic_DNA"/>
</dbReference>
<protein>
    <submittedName>
        <fullName evidence="2">Uncharacterized protein</fullName>
    </submittedName>
</protein>
<evidence type="ECO:0000256" key="1">
    <source>
        <dbReference type="SAM" id="MobiDB-lite"/>
    </source>
</evidence>
<proteinExistence type="predicted"/>
<evidence type="ECO:0000313" key="2">
    <source>
        <dbReference type="EMBL" id="CBK19820.2"/>
    </source>
</evidence>
<feature type="region of interest" description="Disordered" evidence="1">
    <location>
        <begin position="1"/>
        <end position="29"/>
    </location>
</feature>
<keyword evidence="3" id="KW-1185">Reference proteome</keyword>
<dbReference type="GeneID" id="24917551"/>
<evidence type="ECO:0000313" key="3">
    <source>
        <dbReference type="Proteomes" id="UP000008312"/>
    </source>
</evidence>